<comment type="caution">
    <text evidence="1">The sequence shown here is derived from an EMBL/GenBank/DDBJ whole genome shotgun (WGS) entry which is preliminary data.</text>
</comment>
<proteinExistence type="predicted"/>
<gene>
    <name evidence="1" type="ORF">HanXRQr2_Chr14g0639741</name>
</gene>
<protein>
    <submittedName>
        <fullName evidence="1">Uncharacterized protein</fullName>
    </submittedName>
</protein>
<reference evidence="1" key="1">
    <citation type="journal article" date="2017" name="Nature">
        <title>The sunflower genome provides insights into oil metabolism, flowering and Asterid evolution.</title>
        <authorList>
            <person name="Badouin H."/>
            <person name="Gouzy J."/>
            <person name="Grassa C.J."/>
            <person name="Murat F."/>
            <person name="Staton S.E."/>
            <person name="Cottret L."/>
            <person name="Lelandais-Briere C."/>
            <person name="Owens G.L."/>
            <person name="Carrere S."/>
            <person name="Mayjonade B."/>
            <person name="Legrand L."/>
            <person name="Gill N."/>
            <person name="Kane N.C."/>
            <person name="Bowers J.E."/>
            <person name="Hubner S."/>
            <person name="Bellec A."/>
            <person name="Berard A."/>
            <person name="Berges H."/>
            <person name="Blanchet N."/>
            <person name="Boniface M.C."/>
            <person name="Brunel D."/>
            <person name="Catrice O."/>
            <person name="Chaidir N."/>
            <person name="Claudel C."/>
            <person name="Donnadieu C."/>
            <person name="Faraut T."/>
            <person name="Fievet G."/>
            <person name="Helmstetter N."/>
            <person name="King M."/>
            <person name="Knapp S.J."/>
            <person name="Lai Z."/>
            <person name="Le Paslier M.C."/>
            <person name="Lippi Y."/>
            <person name="Lorenzon L."/>
            <person name="Mandel J.R."/>
            <person name="Marage G."/>
            <person name="Marchand G."/>
            <person name="Marquand E."/>
            <person name="Bret-Mestries E."/>
            <person name="Morien E."/>
            <person name="Nambeesan S."/>
            <person name="Nguyen T."/>
            <person name="Pegot-Espagnet P."/>
            <person name="Pouilly N."/>
            <person name="Raftis F."/>
            <person name="Sallet E."/>
            <person name="Schiex T."/>
            <person name="Thomas J."/>
            <person name="Vandecasteele C."/>
            <person name="Vares D."/>
            <person name="Vear F."/>
            <person name="Vautrin S."/>
            <person name="Crespi M."/>
            <person name="Mangin B."/>
            <person name="Burke J.M."/>
            <person name="Salse J."/>
            <person name="Munos S."/>
            <person name="Vincourt P."/>
            <person name="Rieseberg L.H."/>
            <person name="Langlade N.B."/>
        </authorList>
    </citation>
    <scope>NUCLEOTIDE SEQUENCE</scope>
    <source>
        <tissue evidence="1">Leaves</tissue>
    </source>
</reference>
<organism evidence="1 2">
    <name type="scientific">Helianthus annuus</name>
    <name type="common">Common sunflower</name>
    <dbReference type="NCBI Taxonomy" id="4232"/>
    <lineage>
        <taxon>Eukaryota</taxon>
        <taxon>Viridiplantae</taxon>
        <taxon>Streptophyta</taxon>
        <taxon>Embryophyta</taxon>
        <taxon>Tracheophyta</taxon>
        <taxon>Spermatophyta</taxon>
        <taxon>Magnoliopsida</taxon>
        <taxon>eudicotyledons</taxon>
        <taxon>Gunneridae</taxon>
        <taxon>Pentapetalae</taxon>
        <taxon>asterids</taxon>
        <taxon>campanulids</taxon>
        <taxon>Asterales</taxon>
        <taxon>Asteraceae</taxon>
        <taxon>Asteroideae</taxon>
        <taxon>Heliantheae alliance</taxon>
        <taxon>Heliantheae</taxon>
        <taxon>Helianthus</taxon>
    </lineage>
</organism>
<dbReference type="EMBL" id="MNCJ02000329">
    <property type="protein sequence ID" value="KAF5768714.1"/>
    <property type="molecule type" value="Genomic_DNA"/>
</dbReference>
<dbReference type="Proteomes" id="UP000215914">
    <property type="component" value="Unassembled WGS sequence"/>
</dbReference>
<dbReference type="AlphaFoldDB" id="A0A9K3H853"/>
<accession>A0A9K3H853</accession>
<reference evidence="1" key="2">
    <citation type="submission" date="2020-06" db="EMBL/GenBank/DDBJ databases">
        <title>Helianthus annuus Genome sequencing and assembly Release 2.</title>
        <authorList>
            <person name="Gouzy J."/>
            <person name="Langlade N."/>
            <person name="Munos S."/>
        </authorList>
    </citation>
    <scope>NUCLEOTIDE SEQUENCE</scope>
    <source>
        <tissue evidence="1">Leaves</tissue>
    </source>
</reference>
<dbReference type="Gramene" id="mRNA:HanXRQr2_Chr14g0639741">
    <property type="protein sequence ID" value="mRNA:HanXRQr2_Chr14g0639741"/>
    <property type="gene ID" value="HanXRQr2_Chr14g0639741"/>
</dbReference>
<evidence type="ECO:0000313" key="2">
    <source>
        <dbReference type="Proteomes" id="UP000215914"/>
    </source>
</evidence>
<evidence type="ECO:0000313" key="1">
    <source>
        <dbReference type="EMBL" id="KAF5768714.1"/>
    </source>
</evidence>
<keyword evidence="2" id="KW-1185">Reference proteome</keyword>
<sequence>MEIQVGRVRLSKMMKQLQLLKGHWSHSSCTRVFQIGFSDRFSVTCCDCGVHGRSGRYHCGSAT</sequence>
<name>A0A9K3H853_HELAN</name>